<dbReference type="SUPFAM" id="SSF46689">
    <property type="entry name" value="Homeodomain-like"/>
    <property type="match status" value="1"/>
</dbReference>
<dbReference type="PROSITE" id="PS50977">
    <property type="entry name" value="HTH_TETR_2"/>
    <property type="match status" value="1"/>
</dbReference>
<dbReference type="InterPro" id="IPR009057">
    <property type="entry name" value="Homeodomain-like_sf"/>
</dbReference>
<name>A0ABX1I8P6_9GAMM</name>
<evidence type="ECO:0000256" key="5">
    <source>
        <dbReference type="PROSITE-ProRule" id="PRU00335"/>
    </source>
</evidence>
<evidence type="ECO:0000256" key="1">
    <source>
        <dbReference type="ARBA" id="ARBA00022491"/>
    </source>
</evidence>
<dbReference type="Gene3D" id="1.10.357.10">
    <property type="entry name" value="Tetracycline Repressor, domain 2"/>
    <property type="match status" value="1"/>
</dbReference>
<dbReference type="PANTHER" id="PTHR30055:SF234">
    <property type="entry name" value="HTH-TYPE TRANSCRIPTIONAL REGULATOR BETI"/>
    <property type="match status" value="1"/>
</dbReference>
<dbReference type="InterPro" id="IPR050109">
    <property type="entry name" value="HTH-type_TetR-like_transc_reg"/>
</dbReference>
<dbReference type="InterPro" id="IPR001647">
    <property type="entry name" value="HTH_TetR"/>
</dbReference>
<reference evidence="7 8" key="1">
    <citation type="submission" date="2020-04" db="EMBL/GenBank/DDBJ databases">
        <title>Draft Whole-Genome sequence of Marichromatium bheemlicum DSM 18632, type strain.</title>
        <authorList>
            <person name="Kyndt J.A."/>
            <person name="Meyer T.E."/>
        </authorList>
    </citation>
    <scope>NUCLEOTIDE SEQUENCE [LARGE SCALE GENOMIC DNA]</scope>
    <source>
        <strain evidence="7 8">DSM 18632</strain>
    </source>
</reference>
<dbReference type="EMBL" id="JAAXKX010000006">
    <property type="protein sequence ID" value="NKN32755.1"/>
    <property type="molecule type" value="Genomic_DNA"/>
</dbReference>
<accession>A0ABX1I8P6</accession>
<dbReference type="SUPFAM" id="SSF48498">
    <property type="entry name" value="Tetracyclin repressor-like, C-terminal domain"/>
    <property type="match status" value="1"/>
</dbReference>
<sequence length="194" mass="21061">MSQSSATPEPRCEARRRQILDAAAACFAREGFHGASIAKISKAAEMSSGHIYHFFENKEAIIAALVERKLEQSLTMVQQFEHADDVHQAMQERVDIGVNERTDLDYAALELEILAEAARNPRVAAIVQTADAAKRERLRRLLVSARGAPSGDEAAATEIIMALFDGLASRAISNPGLDRNALLAPLQAALRALT</sequence>
<feature type="domain" description="HTH tetR-type" evidence="6">
    <location>
        <begin position="13"/>
        <end position="73"/>
    </location>
</feature>
<evidence type="ECO:0000313" key="7">
    <source>
        <dbReference type="EMBL" id="NKN32755.1"/>
    </source>
</evidence>
<organism evidence="7 8">
    <name type="scientific">Marichromatium bheemlicum</name>
    <dbReference type="NCBI Taxonomy" id="365339"/>
    <lineage>
        <taxon>Bacteria</taxon>
        <taxon>Pseudomonadati</taxon>
        <taxon>Pseudomonadota</taxon>
        <taxon>Gammaproteobacteria</taxon>
        <taxon>Chromatiales</taxon>
        <taxon>Chromatiaceae</taxon>
        <taxon>Marichromatium</taxon>
    </lineage>
</organism>
<keyword evidence="8" id="KW-1185">Reference proteome</keyword>
<dbReference type="InterPro" id="IPR039538">
    <property type="entry name" value="BetI_C"/>
</dbReference>
<proteinExistence type="predicted"/>
<dbReference type="RefSeq" id="WP_168667626.1">
    <property type="nucleotide sequence ID" value="NZ_JAAXKX010000006.1"/>
</dbReference>
<feature type="DNA-binding region" description="H-T-H motif" evidence="5">
    <location>
        <begin position="36"/>
        <end position="55"/>
    </location>
</feature>
<dbReference type="Pfam" id="PF13977">
    <property type="entry name" value="TetR_C_6"/>
    <property type="match status" value="1"/>
</dbReference>
<keyword evidence="3 5" id="KW-0238">DNA-binding</keyword>
<evidence type="ECO:0000259" key="6">
    <source>
        <dbReference type="PROSITE" id="PS50977"/>
    </source>
</evidence>
<dbReference type="PRINTS" id="PR00455">
    <property type="entry name" value="HTHTETR"/>
</dbReference>
<dbReference type="InterPro" id="IPR036271">
    <property type="entry name" value="Tet_transcr_reg_TetR-rel_C_sf"/>
</dbReference>
<keyword evidence="2" id="KW-0805">Transcription regulation</keyword>
<protein>
    <submittedName>
        <fullName evidence="7">TetR/AcrR family transcriptional regulator</fullName>
    </submittedName>
</protein>
<evidence type="ECO:0000256" key="3">
    <source>
        <dbReference type="ARBA" id="ARBA00023125"/>
    </source>
</evidence>
<evidence type="ECO:0000313" key="8">
    <source>
        <dbReference type="Proteomes" id="UP000740754"/>
    </source>
</evidence>
<dbReference type="Pfam" id="PF00440">
    <property type="entry name" value="TetR_N"/>
    <property type="match status" value="1"/>
</dbReference>
<dbReference type="PANTHER" id="PTHR30055">
    <property type="entry name" value="HTH-TYPE TRANSCRIPTIONAL REGULATOR RUTR"/>
    <property type="match status" value="1"/>
</dbReference>
<comment type="caution">
    <text evidence="7">The sequence shown here is derived from an EMBL/GenBank/DDBJ whole genome shotgun (WGS) entry which is preliminary data.</text>
</comment>
<dbReference type="Proteomes" id="UP000740754">
    <property type="component" value="Unassembled WGS sequence"/>
</dbReference>
<gene>
    <name evidence="7" type="ORF">HF203_05915</name>
</gene>
<evidence type="ECO:0000256" key="4">
    <source>
        <dbReference type="ARBA" id="ARBA00023163"/>
    </source>
</evidence>
<keyword evidence="1" id="KW-0678">Repressor</keyword>
<keyword evidence="4" id="KW-0804">Transcription</keyword>
<evidence type="ECO:0000256" key="2">
    <source>
        <dbReference type="ARBA" id="ARBA00023015"/>
    </source>
</evidence>